<organism evidence="17 18">
    <name type="scientific">Phytoplasma australiense</name>
    <dbReference type="NCBI Taxonomy" id="59748"/>
    <lineage>
        <taxon>Bacteria</taxon>
        <taxon>Bacillati</taxon>
        <taxon>Mycoplasmatota</taxon>
        <taxon>Mollicutes</taxon>
        <taxon>Acholeplasmatales</taxon>
        <taxon>Acholeplasmataceae</taxon>
        <taxon>Candidatus Phytoplasma</taxon>
        <taxon>16SrXII (Stolbur group)</taxon>
    </lineage>
</organism>
<dbReference type="InterPro" id="IPR023468">
    <property type="entry name" value="Riboflavin_kinase"/>
</dbReference>
<keyword evidence="7 15" id="KW-0548">Nucleotidyltransferase</keyword>
<gene>
    <name evidence="17" type="primary">ribF</name>
    <name evidence="17" type="ordered locus">PA0451</name>
</gene>
<dbReference type="GO" id="GO:0006747">
    <property type="term" value="P:FAD biosynthetic process"/>
    <property type="evidence" value="ECO:0007669"/>
    <property type="project" value="UniProtKB-UniRule"/>
</dbReference>
<protein>
    <recommendedName>
        <fullName evidence="15">Riboflavin biosynthesis protein</fullName>
    </recommendedName>
    <domain>
        <recommendedName>
            <fullName evidence="15">Riboflavin kinase</fullName>
            <ecNumber evidence="15">2.7.1.26</ecNumber>
        </recommendedName>
        <alternativeName>
            <fullName evidence="15">Flavokinase</fullName>
        </alternativeName>
    </domain>
    <domain>
        <recommendedName>
            <fullName evidence="15">FMN adenylyltransferase</fullName>
            <ecNumber evidence="15">2.7.7.2</ecNumber>
        </recommendedName>
        <alternativeName>
            <fullName evidence="15">FAD pyrophosphorylase</fullName>
        </alternativeName>
        <alternativeName>
            <fullName evidence="15">FAD synthase</fullName>
        </alternativeName>
    </domain>
</protein>
<accession>B1VA13</accession>
<comment type="catalytic activity">
    <reaction evidence="13 15">
        <text>riboflavin + ATP = FMN + ADP + H(+)</text>
        <dbReference type="Rhea" id="RHEA:14357"/>
        <dbReference type="ChEBI" id="CHEBI:15378"/>
        <dbReference type="ChEBI" id="CHEBI:30616"/>
        <dbReference type="ChEBI" id="CHEBI:57986"/>
        <dbReference type="ChEBI" id="CHEBI:58210"/>
        <dbReference type="ChEBI" id="CHEBI:456216"/>
        <dbReference type="EC" id="2.7.1.26"/>
    </reaction>
</comment>
<dbReference type="eggNOG" id="COG0196">
    <property type="taxonomic scope" value="Bacteria"/>
</dbReference>
<dbReference type="GO" id="GO:0005524">
    <property type="term" value="F:ATP binding"/>
    <property type="evidence" value="ECO:0007669"/>
    <property type="project" value="UniProtKB-UniRule"/>
</dbReference>
<dbReference type="EC" id="2.7.7.2" evidence="15"/>
<evidence type="ECO:0000256" key="10">
    <source>
        <dbReference type="ARBA" id="ARBA00022827"/>
    </source>
</evidence>
<dbReference type="GO" id="GO:0009398">
    <property type="term" value="P:FMN biosynthetic process"/>
    <property type="evidence" value="ECO:0007669"/>
    <property type="project" value="UniProtKB-UniRule"/>
</dbReference>
<dbReference type="UniPathway" id="UPA00276">
    <property type="reaction ID" value="UER00406"/>
</dbReference>
<dbReference type="UniPathway" id="UPA00277">
    <property type="reaction ID" value="UER00407"/>
</dbReference>
<keyword evidence="9 15" id="KW-0418">Kinase</keyword>
<evidence type="ECO:0000313" key="17">
    <source>
        <dbReference type="EMBL" id="CAM11785.1"/>
    </source>
</evidence>
<evidence type="ECO:0000256" key="13">
    <source>
        <dbReference type="ARBA" id="ARBA00047880"/>
    </source>
</evidence>
<evidence type="ECO:0000256" key="7">
    <source>
        <dbReference type="ARBA" id="ARBA00022695"/>
    </source>
</evidence>
<evidence type="ECO:0000256" key="15">
    <source>
        <dbReference type="PIRNR" id="PIRNR004491"/>
    </source>
</evidence>
<dbReference type="InterPro" id="IPR023465">
    <property type="entry name" value="Riboflavin_kinase_dom_sf"/>
</dbReference>
<dbReference type="Pfam" id="PF01687">
    <property type="entry name" value="Flavokinase"/>
    <property type="match status" value="1"/>
</dbReference>
<dbReference type="EMBL" id="AM422018">
    <property type="protein sequence ID" value="CAM11785.1"/>
    <property type="molecule type" value="Genomic_DNA"/>
</dbReference>
<dbReference type="Pfam" id="PF06574">
    <property type="entry name" value="FAD_syn"/>
    <property type="match status" value="1"/>
</dbReference>
<dbReference type="GO" id="GO:0009231">
    <property type="term" value="P:riboflavin biosynthetic process"/>
    <property type="evidence" value="ECO:0007669"/>
    <property type="project" value="InterPro"/>
</dbReference>
<dbReference type="PIRSF" id="PIRSF004491">
    <property type="entry name" value="FAD_Synth"/>
    <property type="match status" value="1"/>
</dbReference>
<dbReference type="PANTHER" id="PTHR22749:SF6">
    <property type="entry name" value="RIBOFLAVIN KINASE"/>
    <property type="match status" value="1"/>
</dbReference>
<evidence type="ECO:0000256" key="6">
    <source>
        <dbReference type="ARBA" id="ARBA00022679"/>
    </source>
</evidence>
<dbReference type="GO" id="GO:0008531">
    <property type="term" value="F:riboflavin kinase activity"/>
    <property type="evidence" value="ECO:0007669"/>
    <property type="project" value="UniProtKB-UniRule"/>
</dbReference>
<dbReference type="FunFam" id="2.40.30.30:FF:000003">
    <property type="entry name" value="Riboflavin biosynthesis protein"/>
    <property type="match status" value="1"/>
</dbReference>
<dbReference type="GO" id="GO:0003919">
    <property type="term" value="F:FMN adenylyltransferase activity"/>
    <property type="evidence" value="ECO:0007669"/>
    <property type="project" value="UniProtKB-UniRule"/>
</dbReference>
<name>B1VA13_PHYAS</name>
<reference evidence="17" key="1">
    <citation type="journal article" date="2008" name="J. Bacteriol.">
        <title>Comparative genome analysis of 'Candidatus Phytoplasma australiense' (subgroup tuf-Australia I; rp-A) and 'Ca. Phytoplasma asteris' strains OY-M and AY-WB.</title>
        <authorList>
            <person name="Tran-Nguyen L.T."/>
            <person name="Kube M."/>
            <person name="Schneider B."/>
            <person name="Reinhardt R."/>
            <person name="Gibb K.S."/>
        </authorList>
    </citation>
    <scope>NUCLEOTIDE SEQUENCE [LARGE SCALE GENOMIC DNA]</scope>
</reference>
<keyword evidence="10 15" id="KW-0274">FAD</keyword>
<comment type="pathway">
    <text evidence="2 15">Cofactor biosynthesis; FAD biosynthesis; FAD from FMN: step 1/1.</text>
</comment>
<evidence type="ECO:0000256" key="4">
    <source>
        <dbReference type="ARBA" id="ARBA00022630"/>
    </source>
</evidence>
<dbReference type="STRING" id="59748.PA0451"/>
<proteinExistence type="inferred from homology"/>
<dbReference type="SMART" id="SM00904">
    <property type="entry name" value="Flavokinase"/>
    <property type="match status" value="1"/>
</dbReference>
<evidence type="ECO:0000256" key="11">
    <source>
        <dbReference type="ARBA" id="ARBA00022840"/>
    </source>
</evidence>
<dbReference type="Proteomes" id="UP000008323">
    <property type="component" value="Chromosome"/>
</dbReference>
<comment type="similarity">
    <text evidence="15">Belongs to the ribF family.</text>
</comment>
<dbReference type="SUPFAM" id="SSF82114">
    <property type="entry name" value="Riboflavin kinase-like"/>
    <property type="match status" value="1"/>
</dbReference>
<dbReference type="NCBIfam" id="TIGR00083">
    <property type="entry name" value="ribF"/>
    <property type="match status" value="1"/>
</dbReference>
<keyword evidence="11 15" id="KW-0067">ATP-binding</keyword>
<evidence type="ECO:0000256" key="12">
    <source>
        <dbReference type="ARBA" id="ARBA00023268"/>
    </source>
</evidence>
<dbReference type="CDD" id="cd02064">
    <property type="entry name" value="FAD_synthetase_N"/>
    <property type="match status" value="1"/>
</dbReference>
<dbReference type="Gene3D" id="2.40.30.30">
    <property type="entry name" value="Riboflavin kinase-like"/>
    <property type="match status" value="1"/>
</dbReference>
<dbReference type="PANTHER" id="PTHR22749">
    <property type="entry name" value="RIBOFLAVIN KINASE/FMN ADENYLYLTRANSFERASE"/>
    <property type="match status" value="1"/>
</dbReference>
<dbReference type="InterPro" id="IPR015864">
    <property type="entry name" value="FAD_synthase"/>
</dbReference>
<feature type="domain" description="Riboflavin kinase" evidence="16">
    <location>
        <begin position="177"/>
        <end position="301"/>
    </location>
</feature>
<dbReference type="InterPro" id="IPR002606">
    <property type="entry name" value="Riboflavin_kinase_bac"/>
</dbReference>
<evidence type="ECO:0000256" key="1">
    <source>
        <dbReference type="ARBA" id="ARBA00002121"/>
    </source>
</evidence>
<keyword evidence="5 15" id="KW-0288">FMN</keyword>
<evidence type="ECO:0000313" key="18">
    <source>
        <dbReference type="Proteomes" id="UP000008323"/>
    </source>
</evidence>
<evidence type="ECO:0000256" key="3">
    <source>
        <dbReference type="ARBA" id="ARBA00005201"/>
    </source>
</evidence>
<evidence type="ECO:0000256" key="9">
    <source>
        <dbReference type="ARBA" id="ARBA00022777"/>
    </source>
</evidence>
<keyword evidence="12" id="KW-0511">Multifunctional enzyme</keyword>
<comment type="function">
    <text evidence="1">Catalyzes the phosphorylation of riboflavin to FMN followed by the adenylation of FMN to FAD.</text>
</comment>
<evidence type="ECO:0000256" key="8">
    <source>
        <dbReference type="ARBA" id="ARBA00022741"/>
    </source>
</evidence>
<evidence type="ECO:0000256" key="14">
    <source>
        <dbReference type="ARBA" id="ARBA00049494"/>
    </source>
</evidence>
<dbReference type="InterPro" id="IPR014729">
    <property type="entry name" value="Rossmann-like_a/b/a_fold"/>
</dbReference>
<evidence type="ECO:0000256" key="2">
    <source>
        <dbReference type="ARBA" id="ARBA00004726"/>
    </source>
</evidence>
<evidence type="ECO:0000256" key="5">
    <source>
        <dbReference type="ARBA" id="ARBA00022643"/>
    </source>
</evidence>
<comment type="catalytic activity">
    <reaction evidence="14 15">
        <text>FMN + ATP + H(+) = FAD + diphosphate</text>
        <dbReference type="Rhea" id="RHEA:17237"/>
        <dbReference type="ChEBI" id="CHEBI:15378"/>
        <dbReference type="ChEBI" id="CHEBI:30616"/>
        <dbReference type="ChEBI" id="CHEBI:33019"/>
        <dbReference type="ChEBI" id="CHEBI:57692"/>
        <dbReference type="ChEBI" id="CHEBI:58210"/>
        <dbReference type="EC" id="2.7.7.2"/>
    </reaction>
</comment>
<dbReference type="SUPFAM" id="SSF52374">
    <property type="entry name" value="Nucleotidylyl transferase"/>
    <property type="match status" value="1"/>
</dbReference>
<dbReference type="KEGG" id="pal:PA0451"/>
<comment type="pathway">
    <text evidence="3 15">Cofactor biosynthesis; FMN biosynthesis; FMN from riboflavin (ATP route): step 1/1.</text>
</comment>
<sequence length="304" mass="35632">MQIFNSLLIPVCFKLPPLTLAFGDFDGLHLGHQKILQKLLSFQDTKSALINFVPNSKAFLQQKEDFFLTSLEQKITFYRFLKLDYLFLWHWNQKLACLKKTDFIRLLQKINVKRVIITQESRFGYQKEGNYQTLKQAGFLVDLIDDYVKPNGCQQKISTTYIKKLLTQGKIDDANLYLSRPYKIQGKVIQGKQRGRLLGFRTANLELINFFLPRLGVYAVFVTYKKEKYAGIANLGVRPTFEQKPQKLLEIHLLNFDQNLYHQTIEVEFIAFLRNEKKFENVSQLIFQIKKDVLDAKTLLKTKM</sequence>
<keyword evidence="8 15" id="KW-0547">Nucleotide-binding</keyword>
<evidence type="ECO:0000259" key="16">
    <source>
        <dbReference type="SMART" id="SM00904"/>
    </source>
</evidence>
<dbReference type="EC" id="2.7.1.26" evidence="15"/>
<dbReference type="AlphaFoldDB" id="B1VA13"/>
<keyword evidence="4 15" id="KW-0285">Flavoprotein</keyword>
<keyword evidence="6 15" id="KW-0808">Transferase</keyword>
<dbReference type="InterPro" id="IPR015865">
    <property type="entry name" value="Riboflavin_kinase_bac/euk"/>
</dbReference>
<dbReference type="Gene3D" id="3.40.50.620">
    <property type="entry name" value="HUPs"/>
    <property type="match status" value="1"/>
</dbReference>